<evidence type="ECO:0000256" key="1">
    <source>
        <dbReference type="SAM" id="Phobius"/>
    </source>
</evidence>
<gene>
    <name evidence="2" type="ORF">BDZ94DRAFT_767889</name>
</gene>
<evidence type="ECO:0000313" key="3">
    <source>
        <dbReference type="Proteomes" id="UP000807353"/>
    </source>
</evidence>
<keyword evidence="3" id="KW-1185">Reference proteome</keyword>
<accession>A0A9P5Y5B3</accession>
<reference evidence="2" key="1">
    <citation type="submission" date="2020-11" db="EMBL/GenBank/DDBJ databases">
        <authorList>
            <consortium name="DOE Joint Genome Institute"/>
            <person name="Ahrendt S."/>
            <person name="Riley R."/>
            <person name="Andreopoulos W."/>
            <person name="Labutti K."/>
            <person name="Pangilinan J."/>
            <person name="Ruiz-Duenas F.J."/>
            <person name="Barrasa J.M."/>
            <person name="Sanchez-Garcia M."/>
            <person name="Camarero S."/>
            <person name="Miyauchi S."/>
            <person name="Serrano A."/>
            <person name="Linde D."/>
            <person name="Babiker R."/>
            <person name="Drula E."/>
            <person name="Ayuso-Fernandez I."/>
            <person name="Pacheco R."/>
            <person name="Padilla G."/>
            <person name="Ferreira P."/>
            <person name="Barriuso J."/>
            <person name="Kellner H."/>
            <person name="Castanera R."/>
            <person name="Alfaro M."/>
            <person name="Ramirez L."/>
            <person name="Pisabarro A.G."/>
            <person name="Kuo A."/>
            <person name="Tritt A."/>
            <person name="Lipzen A."/>
            <person name="He G."/>
            <person name="Yan M."/>
            <person name="Ng V."/>
            <person name="Cullen D."/>
            <person name="Martin F."/>
            <person name="Rosso M.-N."/>
            <person name="Henrissat B."/>
            <person name="Hibbett D."/>
            <person name="Martinez A.T."/>
            <person name="Grigoriev I.V."/>
        </authorList>
    </citation>
    <scope>NUCLEOTIDE SEQUENCE</scope>
    <source>
        <strain evidence="2">CBS 247.69</strain>
    </source>
</reference>
<proteinExistence type="predicted"/>
<dbReference type="AlphaFoldDB" id="A0A9P5Y5B3"/>
<comment type="caution">
    <text evidence="2">The sequence shown here is derived from an EMBL/GenBank/DDBJ whole genome shotgun (WGS) entry which is preliminary data.</text>
</comment>
<organism evidence="2 3">
    <name type="scientific">Collybia nuda</name>
    <dbReference type="NCBI Taxonomy" id="64659"/>
    <lineage>
        <taxon>Eukaryota</taxon>
        <taxon>Fungi</taxon>
        <taxon>Dikarya</taxon>
        <taxon>Basidiomycota</taxon>
        <taxon>Agaricomycotina</taxon>
        <taxon>Agaricomycetes</taxon>
        <taxon>Agaricomycetidae</taxon>
        <taxon>Agaricales</taxon>
        <taxon>Tricholomatineae</taxon>
        <taxon>Clitocybaceae</taxon>
        <taxon>Collybia</taxon>
    </lineage>
</organism>
<name>A0A9P5Y5B3_9AGAR</name>
<evidence type="ECO:0000313" key="2">
    <source>
        <dbReference type="EMBL" id="KAF9461906.1"/>
    </source>
</evidence>
<keyword evidence="1" id="KW-1133">Transmembrane helix</keyword>
<keyword evidence="1" id="KW-0472">Membrane</keyword>
<dbReference type="Proteomes" id="UP000807353">
    <property type="component" value="Unassembled WGS sequence"/>
</dbReference>
<keyword evidence="1" id="KW-0812">Transmembrane</keyword>
<feature type="transmembrane region" description="Helical" evidence="1">
    <location>
        <begin position="114"/>
        <end position="132"/>
    </location>
</feature>
<dbReference type="EMBL" id="MU150277">
    <property type="protein sequence ID" value="KAF9461906.1"/>
    <property type="molecule type" value="Genomic_DNA"/>
</dbReference>
<sequence length="138" mass="15833">MRTPSMHPSRIHLASRLLPFASIPHPHPYTHEDPCRRSVWIPQVAGRRWWDAEDLRIKNQESRIRNQDLPALYVEVGRTGNWCWCCMCWISGSGGYTRRRAPPARSTTHPLDLLVAWAASLALVVALFRLAVRVKSLN</sequence>
<protein>
    <submittedName>
        <fullName evidence="2">Uncharacterized protein</fullName>
    </submittedName>
</protein>